<evidence type="ECO:0000313" key="3">
    <source>
        <dbReference type="EMBL" id="RTH27227.1"/>
    </source>
</evidence>
<dbReference type="RefSeq" id="WP_126187170.1">
    <property type="nucleotide sequence ID" value="NZ_PELM01000072.1"/>
</dbReference>
<dbReference type="Proteomes" id="UP000287173">
    <property type="component" value="Unassembled WGS sequence"/>
</dbReference>
<dbReference type="Gene3D" id="3.40.1350.20">
    <property type="match status" value="1"/>
</dbReference>
<dbReference type="Pfam" id="PF18882">
    <property type="entry name" value="DUF5647"/>
    <property type="match status" value="1"/>
</dbReference>
<dbReference type="EMBL" id="PELP01000094">
    <property type="protein sequence ID" value="RTH05935.1"/>
    <property type="molecule type" value="Genomic_DNA"/>
</dbReference>
<protein>
    <submittedName>
        <fullName evidence="1">Uncharacterized protein</fullName>
    </submittedName>
</protein>
<sequence>MTEKEAALRLLELDGALTDLLLARGLLERLPEAYRLVIIPLDEPEVAAYALRWAQAPNPEGVPLVYALFQEGKPQALLLPGGEALVPQAA</sequence>
<dbReference type="Proteomes" id="UP000286712">
    <property type="component" value="Unassembled WGS sequence"/>
</dbReference>
<dbReference type="Proteomes" id="UP000286734">
    <property type="component" value="Unassembled WGS sequence"/>
</dbReference>
<evidence type="ECO:0000313" key="6">
    <source>
        <dbReference type="Proteomes" id="UP000286734"/>
    </source>
</evidence>
<evidence type="ECO:0000313" key="4">
    <source>
        <dbReference type="EMBL" id="RTI10552.1"/>
    </source>
</evidence>
<dbReference type="InterPro" id="IPR037262">
    <property type="entry name" value="TTHC002-like"/>
</dbReference>
<accession>A0A430RA14</accession>
<comment type="caution">
    <text evidence="1">The sequence shown here is derived from an EMBL/GenBank/DDBJ whole genome shotgun (WGS) entry which is preliminary data.</text>
</comment>
<dbReference type="Proteomes" id="UP000288082">
    <property type="component" value="Unassembled WGS sequence"/>
</dbReference>
<evidence type="ECO:0000313" key="2">
    <source>
        <dbReference type="EMBL" id="RTH05935.1"/>
    </source>
</evidence>
<dbReference type="EMBL" id="PEMG01000078">
    <property type="protein sequence ID" value="RTI10552.1"/>
    <property type="molecule type" value="Genomic_DNA"/>
</dbReference>
<gene>
    <name evidence="4" type="ORF">CSW30_03810</name>
    <name evidence="3" type="ORF">CSW40_03375</name>
    <name evidence="2" type="ORF">CSW47_04210</name>
    <name evidence="1" type="ORF">CSW50_03280</name>
</gene>
<evidence type="ECO:0000313" key="8">
    <source>
        <dbReference type="Proteomes" id="UP000288082"/>
    </source>
</evidence>
<dbReference type="EMBL" id="PELW01000069">
    <property type="protein sequence ID" value="RTH27227.1"/>
    <property type="molecule type" value="Genomic_DNA"/>
</dbReference>
<evidence type="ECO:0000313" key="7">
    <source>
        <dbReference type="Proteomes" id="UP000287173"/>
    </source>
</evidence>
<evidence type="ECO:0000313" key="1">
    <source>
        <dbReference type="EMBL" id="RTH04216.1"/>
    </source>
</evidence>
<dbReference type="AlphaFoldDB" id="A0A430RA14"/>
<evidence type="ECO:0000313" key="5">
    <source>
        <dbReference type="Proteomes" id="UP000286712"/>
    </source>
</evidence>
<name>A0A430RA14_THESC</name>
<dbReference type="EMBL" id="PELM01000072">
    <property type="protein sequence ID" value="RTH04216.1"/>
    <property type="molecule type" value="Genomic_DNA"/>
</dbReference>
<dbReference type="SUPFAM" id="SSF160761">
    <property type="entry name" value="TTHC002-like"/>
    <property type="match status" value="1"/>
</dbReference>
<dbReference type="InterPro" id="IPR043707">
    <property type="entry name" value="DUF5647"/>
</dbReference>
<proteinExistence type="predicted"/>
<reference evidence="5 6" key="1">
    <citation type="journal article" date="2019" name="Extremophiles">
        <title>Biogeography of thermophiles and predominance of Thermus scotoductus in domestic water heaters.</title>
        <authorList>
            <person name="Wilpiszeski R.L."/>
            <person name="Zhang Z."/>
            <person name="House C.H."/>
        </authorList>
    </citation>
    <scope>NUCLEOTIDE SEQUENCE [LARGE SCALE GENOMIC DNA]</scope>
    <source>
        <strain evidence="4 7">17_S17</strain>
        <strain evidence="3 5">27_S27</strain>
        <strain evidence="2 6">34_S34</strain>
        <strain evidence="1 8">38_S38</strain>
    </source>
</reference>
<organism evidence="1 8">
    <name type="scientific">Thermus scotoductus</name>
    <dbReference type="NCBI Taxonomy" id="37636"/>
    <lineage>
        <taxon>Bacteria</taxon>
        <taxon>Thermotogati</taxon>
        <taxon>Deinococcota</taxon>
        <taxon>Deinococci</taxon>
        <taxon>Thermales</taxon>
        <taxon>Thermaceae</taxon>
        <taxon>Thermus</taxon>
    </lineage>
</organism>